<evidence type="ECO:0000313" key="2">
    <source>
        <dbReference type="Proteomes" id="UP000239239"/>
    </source>
</evidence>
<dbReference type="Proteomes" id="UP000239239">
    <property type="component" value="Unassembled WGS sequence"/>
</dbReference>
<accession>A0A2S6EWV2</accession>
<evidence type="ECO:0000313" key="1">
    <source>
        <dbReference type="EMBL" id="PPK29626.1"/>
    </source>
</evidence>
<gene>
    <name evidence="1" type="ORF">C3928_11155</name>
</gene>
<dbReference type="GO" id="GO:0016740">
    <property type="term" value="F:transferase activity"/>
    <property type="evidence" value="ECO:0007669"/>
    <property type="project" value="UniProtKB-KW"/>
</dbReference>
<protein>
    <submittedName>
        <fullName evidence="1">Acetyltransferase</fullName>
    </submittedName>
</protein>
<sequence length="133" mass="14420">MKFLRMAGLLFLFLSSLVSIHVYAAPNTGASNAEMKDVCQLAGGTFTSTIEGNWACCWDNWGCYGCVQGVCKMKCHTQRCRRANGQSAVLQPGEVKIKGKFGTDIVVPKVSTQPSSSNPKQIKNNNTTVNQAQ</sequence>
<dbReference type="AlphaFoldDB" id="A0A2S6EWV2"/>
<comment type="caution">
    <text evidence="1">The sequence shown here is derived from an EMBL/GenBank/DDBJ whole genome shotgun (WGS) entry which is preliminary data.</text>
</comment>
<dbReference type="RefSeq" id="WP_027227231.1">
    <property type="nucleotide sequence ID" value="NZ_CP017601.1"/>
</dbReference>
<keyword evidence="1" id="KW-0808">Transferase</keyword>
<dbReference type="OrthoDB" id="5643531at2"/>
<reference evidence="1 2" key="1">
    <citation type="submission" date="2018-02" db="EMBL/GenBank/DDBJ databases">
        <title>Draft genome sequences of four Legionella pneumophila clinical strains isolated in Ontario.</title>
        <authorList>
            <person name="Fortuna A."/>
            <person name="Ramnarine R."/>
            <person name="Li A."/>
            <person name="Frantz C."/>
            <person name="Mallo G."/>
        </authorList>
    </citation>
    <scope>NUCLEOTIDE SEQUENCE [LARGE SCALE GENOMIC DNA]</scope>
    <source>
        <strain evidence="1 2">LG61</strain>
    </source>
</reference>
<organism evidence="1 2">
    <name type="scientific">Legionella pneumophila</name>
    <dbReference type="NCBI Taxonomy" id="446"/>
    <lineage>
        <taxon>Bacteria</taxon>
        <taxon>Pseudomonadati</taxon>
        <taxon>Pseudomonadota</taxon>
        <taxon>Gammaproteobacteria</taxon>
        <taxon>Legionellales</taxon>
        <taxon>Legionellaceae</taxon>
        <taxon>Legionella</taxon>
    </lineage>
</organism>
<dbReference type="EMBL" id="PQWY01000016">
    <property type="protein sequence ID" value="PPK29626.1"/>
    <property type="molecule type" value="Genomic_DNA"/>
</dbReference>
<proteinExistence type="predicted"/>
<name>A0A2S6EWV2_LEGPN</name>